<evidence type="ECO:0000256" key="1">
    <source>
        <dbReference type="SAM" id="MobiDB-lite"/>
    </source>
</evidence>
<proteinExistence type="predicted"/>
<organism evidence="2 3">
    <name type="scientific">Balaenoptera musculus</name>
    <name type="common">Blue whale</name>
    <dbReference type="NCBI Taxonomy" id="9771"/>
    <lineage>
        <taxon>Eukaryota</taxon>
        <taxon>Metazoa</taxon>
        <taxon>Chordata</taxon>
        <taxon>Craniata</taxon>
        <taxon>Vertebrata</taxon>
        <taxon>Euteleostomi</taxon>
        <taxon>Mammalia</taxon>
        <taxon>Eutheria</taxon>
        <taxon>Laurasiatheria</taxon>
        <taxon>Artiodactyla</taxon>
        <taxon>Whippomorpha</taxon>
        <taxon>Cetacea</taxon>
        <taxon>Mysticeti</taxon>
        <taxon>Balaenopteridae</taxon>
        <taxon>Balaenoptera</taxon>
    </lineage>
</organism>
<dbReference type="RefSeq" id="XP_036687743.1">
    <property type="nucleotide sequence ID" value="XM_036831848.1"/>
</dbReference>
<evidence type="ECO:0000313" key="2">
    <source>
        <dbReference type="Proteomes" id="UP000694857"/>
    </source>
</evidence>
<dbReference type="GeneID" id="118884298"/>
<dbReference type="AlphaFoldDB" id="A0A8B8VS60"/>
<dbReference type="OrthoDB" id="10649391at2759"/>
<dbReference type="KEGG" id="bmus:118884298"/>
<keyword evidence="2" id="KW-1185">Reference proteome</keyword>
<sequence length="157" mass="16480">MPAPLAPSPSWLSGRLGLPERTGRGARPGFRAGGGPSTGRVPSSVLWTSARDLQLTSPKFPAPAPRRPSRRARLGACARVCSAPGAPLSWLPRREPRGRRCGVGGGFKEDAPSPQFAGPRWGCSRFPQSRSTGGPSAAQAASPPLPRRQEPCARAQV</sequence>
<dbReference type="Proteomes" id="UP000694857">
    <property type="component" value="Chromosome 18"/>
</dbReference>
<accession>A0A8B8VS60</accession>
<gene>
    <name evidence="3" type="primary">LOC118884298</name>
</gene>
<protein>
    <submittedName>
        <fullName evidence="3">Homeobox protein cut-like 1</fullName>
    </submittedName>
</protein>
<name>A0A8B8VS60_BALMU</name>
<feature type="region of interest" description="Disordered" evidence="1">
    <location>
        <begin position="102"/>
        <end position="157"/>
    </location>
</feature>
<evidence type="ECO:0000313" key="3">
    <source>
        <dbReference type="RefSeq" id="XP_036687743.1"/>
    </source>
</evidence>
<reference evidence="3" key="1">
    <citation type="submission" date="2025-08" db="UniProtKB">
        <authorList>
            <consortium name="RefSeq"/>
        </authorList>
    </citation>
    <scope>IDENTIFICATION</scope>
    <source>
        <tissue evidence="3">Epidermis and Blubber</tissue>
    </source>
</reference>
<feature type="region of interest" description="Disordered" evidence="1">
    <location>
        <begin position="1"/>
        <end position="43"/>
    </location>
</feature>